<keyword evidence="6" id="KW-1185">Reference proteome</keyword>
<dbReference type="Proteomes" id="UP001595997">
    <property type="component" value="Unassembled WGS sequence"/>
</dbReference>
<protein>
    <submittedName>
        <fullName evidence="5">DUF1775 domain-containing protein</fullName>
    </submittedName>
</protein>
<feature type="signal peptide" evidence="3">
    <location>
        <begin position="1"/>
        <end position="32"/>
    </location>
</feature>
<name>A0ABV9A6T6_9ACTN</name>
<reference evidence="6" key="1">
    <citation type="journal article" date="2019" name="Int. J. Syst. Evol. Microbiol.">
        <title>The Global Catalogue of Microorganisms (GCM) 10K type strain sequencing project: providing services to taxonomists for standard genome sequencing and annotation.</title>
        <authorList>
            <consortium name="The Broad Institute Genomics Platform"/>
            <consortium name="The Broad Institute Genome Sequencing Center for Infectious Disease"/>
            <person name="Wu L."/>
            <person name="Ma J."/>
        </authorList>
    </citation>
    <scope>NUCLEOTIDE SEQUENCE [LARGE SCALE GENOMIC DNA]</scope>
    <source>
        <strain evidence="6">CGMCC 4.7357</strain>
    </source>
</reference>
<dbReference type="InterPro" id="IPR012533">
    <property type="entry name" value="YcnI-copper_dom"/>
</dbReference>
<organism evidence="5 6">
    <name type="scientific">Streptomyces ovatisporus</name>
    <dbReference type="NCBI Taxonomy" id="1128682"/>
    <lineage>
        <taxon>Bacteria</taxon>
        <taxon>Bacillati</taxon>
        <taxon>Actinomycetota</taxon>
        <taxon>Actinomycetes</taxon>
        <taxon>Kitasatosporales</taxon>
        <taxon>Streptomycetaceae</taxon>
        <taxon>Streptomyces</taxon>
    </lineage>
</organism>
<evidence type="ECO:0000259" key="4">
    <source>
        <dbReference type="Pfam" id="PF07987"/>
    </source>
</evidence>
<keyword evidence="2" id="KW-1133">Transmembrane helix</keyword>
<dbReference type="Gene3D" id="2.60.40.2230">
    <property type="entry name" value="Uncharacterised protein YcnI-like PF07987, DUF1775"/>
    <property type="match status" value="1"/>
</dbReference>
<accession>A0ABV9A6T6</accession>
<keyword evidence="2" id="KW-0472">Membrane</keyword>
<feature type="transmembrane region" description="Helical" evidence="2">
    <location>
        <begin position="204"/>
        <end position="226"/>
    </location>
</feature>
<feature type="region of interest" description="Disordered" evidence="1">
    <location>
        <begin position="164"/>
        <end position="197"/>
    </location>
</feature>
<feature type="chain" id="PRO_5045377473" evidence="3">
    <location>
        <begin position="33"/>
        <end position="234"/>
    </location>
</feature>
<evidence type="ECO:0000256" key="3">
    <source>
        <dbReference type="SAM" id="SignalP"/>
    </source>
</evidence>
<keyword evidence="2" id="KW-0812">Transmembrane</keyword>
<evidence type="ECO:0000313" key="5">
    <source>
        <dbReference type="EMBL" id="MFC4495182.1"/>
    </source>
</evidence>
<proteinExistence type="predicted"/>
<dbReference type="Pfam" id="PF07987">
    <property type="entry name" value="DUF1775"/>
    <property type="match status" value="1"/>
</dbReference>
<keyword evidence="3" id="KW-0732">Signal</keyword>
<evidence type="ECO:0000256" key="2">
    <source>
        <dbReference type="SAM" id="Phobius"/>
    </source>
</evidence>
<comment type="caution">
    <text evidence="5">The sequence shown here is derived from an EMBL/GenBank/DDBJ whole genome shotgun (WGS) entry which is preliminary data.</text>
</comment>
<evidence type="ECO:0000313" key="6">
    <source>
        <dbReference type="Proteomes" id="UP001595997"/>
    </source>
</evidence>
<dbReference type="RefSeq" id="WP_386447522.1">
    <property type="nucleotide sequence ID" value="NZ_JBHSFH010000006.1"/>
</dbReference>
<dbReference type="InterPro" id="IPR038507">
    <property type="entry name" value="YcnI-like_sf"/>
</dbReference>
<sequence>MSRTSRLTLASRVGVPTVAAMALVIAATGAAAAHVEVESEGARALAKNVTVSFDAESESDSAGITKLEVVLPEGIDAKDVTYKEGPDGWKLKPSDEGYTVEGPKVGVGQNASYSISVRQLPDAEELAFKTLQSYDDGRVDRWIEVPQEGKAEPETPAPVLKLAPAESGASPESAAPSSSDGAQSPPAEQRAEPAAAKDEGGLPAAVWFVIAAAVLAALAAAGVLLMRRGANSGK</sequence>
<feature type="domain" description="YncI copper-binding" evidence="4">
    <location>
        <begin position="99"/>
        <end position="162"/>
    </location>
</feature>
<dbReference type="EMBL" id="JBHSFH010000006">
    <property type="protein sequence ID" value="MFC4495182.1"/>
    <property type="molecule type" value="Genomic_DNA"/>
</dbReference>
<evidence type="ECO:0000256" key="1">
    <source>
        <dbReference type="SAM" id="MobiDB-lite"/>
    </source>
</evidence>
<gene>
    <name evidence="5" type="ORF">ACFPA8_13680</name>
</gene>
<feature type="compositionally biased region" description="Low complexity" evidence="1">
    <location>
        <begin position="164"/>
        <end position="188"/>
    </location>
</feature>